<keyword evidence="3" id="KW-1185">Reference proteome</keyword>
<proteinExistence type="predicted"/>
<sequence length="186" mass="21563">LQPDLDRRTAAIDMDMRRLVRFMAEKQNRNGPIRKTVGMSLCRLFQMSVRRGLHRADTQLDQQRAVLVVARVGRGEQRVAGEDAVRARHEAQSLTAFRHALAPRRQPHHALRHRNPRHGHGTHELDLVDLRHRRAFQHVAQHGALHRHELIDGHAFRVRHGGERVDKTDAVAARLSQPDDRRRSRR</sequence>
<feature type="region of interest" description="Disordered" evidence="1">
    <location>
        <begin position="162"/>
        <end position="186"/>
    </location>
</feature>
<accession>A0A087G2W4</accession>
<feature type="compositionally biased region" description="Basic and acidic residues" evidence="1">
    <location>
        <begin position="177"/>
        <end position="186"/>
    </location>
</feature>
<protein>
    <submittedName>
        <fullName evidence="2">Uncharacterized protein</fullName>
    </submittedName>
</protein>
<dbReference type="AlphaFoldDB" id="A0A087G2W4"/>
<name>A0A087G2W4_ARAAL</name>
<evidence type="ECO:0000313" key="3">
    <source>
        <dbReference type="Proteomes" id="UP000029120"/>
    </source>
</evidence>
<dbReference type="EMBL" id="KL971067">
    <property type="protein sequence ID" value="KFK24216.1"/>
    <property type="molecule type" value="Genomic_DNA"/>
</dbReference>
<feature type="non-terminal residue" evidence="2">
    <location>
        <position position="1"/>
    </location>
</feature>
<reference evidence="3" key="1">
    <citation type="journal article" date="2015" name="Nat. Plants">
        <title>Genome expansion of Arabis alpina linked with retrotransposition and reduced symmetric DNA methylation.</title>
        <authorList>
            <person name="Willing E.M."/>
            <person name="Rawat V."/>
            <person name="Mandakova T."/>
            <person name="Maumus F."/>
            <person name="James G.V."/>
            <person name="Nordstroem K.J."/>
            <person name="Becker C."/>
            <person name="Warthmann N."/>
            <person name="Chica C."/>
            <person name="Szarzynska B."/>
            <person name="Zytnicki M."/>
            <person name="Albani M.C."/>
            <person name="Kiefer C."/>
            <person name="Bergonzi S."/>
            <person name="Castaings L."/>
            <person name="Mateos J.L."/>
            <person name="Berns M.C."/>
            <person name="Bujdoso N."/>
            <person name="Piofczyk T."/>
            <person name="de Lorenzo L."/>
            <person name="Barrero-Sicilia C."/>
            <person name="Mateos I."/>
            <person name="Piednoel M."/>
            <person name="Hagmann J."/>
            <person name="Chen-Min-Tao R."/>
            <person name="Iglesias-Fernandez R."/>
            <person name="Schuster S.C."/>
            <person name="Alonso-Blanco C."/>
            <person name="Roudier F."/>
            <person name="Carbonero P."/>
            <person name="Paz-Ares J."/>
            <person name="Davis S.J."/>
            <person name="Pecinka A."/>
            <person name="Quesneville H."/>
            <person name="Colot V."/>
            <person name="Lysak M.A."/>
            <person name="Weigel D."/>
            <person name="Coupland G."/>
            <person name="Schneeberger K."/>
        </authorList>
    </citation>
    <scope>NUCLEOTIDE SEQUENCE [LARGE SCALE GENOMIC DNA]</scope>
    <source>
        <strain evidence="3">cv. Pajares</strain>
    </source>
</reference>
<evidence type="ECO:0000313" key="2">
    <source>
        <dbReference type="EMBL" id="KFK24216.1"/>
    </source>
</evidence>
<organism evidence="2 3">
    <name type="scientific">Arabis alpina</name>
    <name type="common">Alpine rock-cress</name>
    <dbReference type="NCBI Taxonomy" id="50452"/>
    <lineage>
        <taxon>Eukaryota</taxon>
        <taxon>Viridiplantae</taxon>
        <taxon>Streptophyta</taxon>
        <taxon>Embryophyta</taxon>
        <taxon>Tracheophyta</taxon>
        <taxon>Spermatophyta</taxon>
        <taxon>Magnoliopsida</taxon>
        <taxon>eudicotyledons</taxon>
        <taxon>Gunneridae</taxon>
        <taxon>Pentapetalae</taxon>
        <taxon>rosids</taxon>
        <taxon>malvids</taxon>
        <taxon>Brassicales</taxon>
        <taxon>Brassicaceae</taxon>
        <taxon>Arabideae</taxon>
        <taxon>Arabis</taxon>
    </lineage>
</organism>
<evidence type="ECO:0000256" key="1">
    <source>
        <dbReference type="SAM" id="MobiDB-lite"/>
    </source>
</evidence>
<dbReference type="Proteomes" id="UP000029120">
    <property type="component" value="Unassembled WGS sequence"/>
</dbReference>
<dbReference type="Gramene" id="KFK24216">
    <property type="protein sequence ID" value="KFK24216"/>
    <property type="gene ID" value="AALP_AAs57087U000100"/>
</dbReference>
<gene>
    <name evidence="2" type="ORF">AALP_AAs57087U000100</name>
</gene>